<keyword evidence="3" id="KW-0865">Zymogen</keyword>
<dbReference type="InterPro" id="IPR014395">
    <property type="entry name" value="Pen/GL7ACA/AHL_acylase"/>
</dbReference>
<evidence type="ECO:0000256" key="1">
    <source>
        <dbReference type="ARBA" id="ARBA00006586"/>
    </source>
</evidence>
<evidence type="ECO:0000256" key="2">
    <source>
        <dbReference type="ARBA" id="ARBA00022801"/>
    </source>
</evidence>
<keyword evidence="2" id="KW-0378">Hydrolase</keyword>
<dbReference type="Gene3D" id="1.10.1400.10">
    <property type="match status" value="1"/>
</dbReference>
<dbReference type="CDD" id="cd03747">
    <property type="entry name" value="Ntn_PGA_like"/>
    <property type="match status" value="1"/>
</dbReference>
<dbReference type="InterPro" id="IPR043146">
    <property type="entry name" value="Penicillin_amidase_N_B-knob"/>
</dbReference>
<dbReference type="AlphaFoldDB" id="A0A381TEM5"/>
<evidence type="ECO:0000313" key="4">
    <source>
        <dbReference type="EMBL" id="SVA14602.1"/>
    </source>
</evidence>
<dbReference type="SUPFAM" id="SSF56235">
    <property type="entry name" value="N-terminal nucleophile aminohydrolases (Ntn hydrolases)"/>
    <property type="match status" value="1"/>
</dbReference>
<comment type="similarity">
    <text evidence="1">Belongs to the peptidase S45 family.</text>
</comment>
<dbReference type="InterPro" id="IPR043147">
    <property type="entry name" value="Penicillin_amidase_A-knob"/>
</dbReference>
<dbReference type="PIRSF" id="PIRSF001227">
    <property type="entry name" value="Pen_acylase"/>
    <property type="match status" value="1"/>
</dbReference>
<dbReference type="InterPro" id="IPR023343">
    <property type="entry name" value="Penicillin_amidase_dom1"/>
</dbReference>
<sequence>MNLSRSLFKLILGNRLPRLDGKIILQGPEKPVTIERDTWGIPYIRSESVTDGWFGLGFCQGQDRSFQLEVAQRVSRGTLSEIIGPAGLPVDRLSRRIGFHRSSVNQMSVLDGTTRSYLKAFTDGINIGRLRGSSKKAHEFSILKCEPSTFEPQDALGILKLFAFQMGSNWDSELARLRILLNDGRNALEDLDPAYLTVYPDSSTLKPDKELGSSVLEPLIDDIEAVLSVIGQGGGSNNWSISAKKTATDRPILSNDPHLSPSVPTQWYLASLHTSEWRMIGAAIVGLPGFAAGHNGFAAWGVTAGLADNTDLYIGNPSSIYSSTINGEIRTFKEHIHIKGEDQTEELVTETNLGPVIGQSFGFPDFSITMNATWLDPIPFDTLVELPKIRSFQEFKTSWKRWPFSPFNMAYADSNGNIGWQLVGDVPIRTSGNGTLPHPTAENWRTERIPIEELPCRYNPANGIIASANNKPTHNSEYRHHLGYDWVDGYRISRIVESLASRSDWEIQDSMDLQLDKKALPWLEMKESVIALKTNDPEAQIAIEMLSKWNGYLDENSPEASIYEEFLSQLVKSIAVDRAPNSSNWVMGKGFHPLAELTFFAARRVSHTVKCLRERPQQWFASSSWDEQIETALSNSVKVLKETYGDDQSKWGWGYTRKLTIPHFMSARKPFNRIFNLGPFPWGGDANTVSQAASPPWNPFSQITTIASMRMTIDVGKWDNSRFILPGGQSGNVGSPHYSDMLPLWRSGKGVPIYWDHHKRSSHIKHKLVLSPD</sequence>
<evidence type="ECO:0008006" key="5">
    <source>
        <dbReference type="Google" id="ProtNLM"/>
    </source>
</evidence>
<dbReference type="InterPro" id="IPR029055">
    <property type="entry name" value="Ntn_hydrolases_N"/>
</dbReference>
<dbReference type="PANTHER" id="PTHR34218">
    <property type="entry name" value="PEPTIDASE S45 PENICILLIN AMIDASE"/>
    <property type="match status" value="1"/>
</dbReference>
<name>A0A381TEM5_9ZZZZ</name>
<gene>
    <name evidence="4" type="ORF">METZ01_LOCUS67456</name>
</gene>
<dbReference type="Pfam" id="PF01804">
    <property type="entry name" value="Penicil_amidase"/>
    <property type="match status" value="1"/>
</dbReference>
<accession>A0A381TEM5</accession>
<dbReference type="Gene3D" id="3.60.20.10">
    <property type="entry name" value="Glutamine Phosphoribosylpyrophosphate, subunit 1, domain 1"/>
    <property type="match status" value="1"/>
</dbReference>
<dbReference type="PANTHER" id="PTHR34218:SF4">
    <property type="entry name" value="ACYL-HOMOSERINE LACTONE ACYLASE QUIP"/>
    <property type="match status" value="1"/>
</dbReference>
<protein>
    <recommendedName>
        <fullName evidence="5">Penicillin acylase family protein</fullName>
    </recommendedName>
</protein>
<reference evidence="4" key="1">
    <citation type="submission" date="2018-05" db="EMBL/GenBank/DDBJ databases">
        <authorList>
            <person name="Lanie J.A."/>
            <person name="Ng W.-L."/>
            <person name="Kazmierczak K.M."/>
            <person name="Andrzejewski T.M."/>
            <person name="Davidsen T.M."/>
            <person name="Wayne K.J."/>
            <person name="Tettelin H."/>
            <person name="Glass J.I."/>
            <person name="Rusch D."/>
            <person name="Podicherti R."/>
            <person name="Tsui H.-C.T."/>
            <person name="Winkler M.E."/>
        </authorList>
    </citation>
    <scope>NUCLEOTIDE SEQUENCE</scope>
</reference>
<proteinExistence type="inferred from homology"/>
<dbReference type="GO" id="GO:0017000">
    <property type="term" value="P:antibiotic biosynthetic process"/>
    <property type="evidence" value="ECO:0007669"/>
    <property type="project" value="InterPro"/>
</dbReference>
<dbReference type="GO" id="GO:0016811">
    <property type="term" value="F:hydrolase activity, acting on carbon-nitrogen (but not peptide) bonds, in linear amides"/>
    <property type="evidence" value="ECO:0007669"/>
    <property type="project" value="InterPro"/>
</dbReference>
<dbReference type="Gene3D" id="2.30.120.10">
    <property type="match status" value="1"/>
</dbReference>
<dbReference type="InterPro" id="IPR002692">
    <property type="entry name" value="S45"/>
</dbReference>
<evidence type="ECO:0000256" key="3">
    <source>
        <dbReference type="ARBA" id="ARBA00023145"/>
    </source>
</evidence>
<dbReference type="EMBL" id="UINC01004476">
    <property type="protein sequence ID" value="SVA14602.1"/>
    <property type="molecule type" value="Genomic_DNA"/>
</dbReference>
<organism evidence="4">
    <name type="scientific">marine metagenome</name>
    <dbReference type="NCBI Taxonomy" id="408172"/>
    <lineage>
        <taxon>unclassified sequences</taxon>
        <taxon>metagenomes</taxon>
        <taxon>ecological metagenomes</taxon>
    </lineage>
</organism>
<dbReference type="Gene3D" id="1.10.439.10">
    <property type="entry name" value="Penicillin Amidohydrolase, domain 1"/>
    <property type="match status" value="1"/>
</dbReference>